<evidence type="ECO:0000313" key="2">
    <source>
        <dbReference type="Proteomes" id="UP001331761"/>
    </source>
</evidence>
<organism evidence="1 2">
    <name type="scientific">Trichostrongylus colubriformis</name>
    <name type="common">Black scour worm</name>
    <dbReference type="NCBI Taxonomy" id="6319"/>
    <lineage>
        <taxon>Eukaryota</taxon>
        <taxon>Metazoa</taxon>
        <taxon>Ecdysozoa</taxon>
        <taxon>Nematoda</taxon>
        <taxon>Chromadorea</taxon>
        <taxon>Rhabditida</taxon>
        <taxon>Rhabditina</taxon>
        <taxon>Rhabditomorpha</taxon>
        <taxon>Strongyloidea</taxon>
        <taxon>Trichostrongylidae</taxon>
        <taxon>Trichostrongylus</taxon>
    </lineage>
</organism>
<gene>
    <name evidence="1" type="ORF">GCK32_018690</name>
</gene>
<dbReference type="AlphaFoldDB" id="A0AAN8IW13"/>
<reference evidence="1 2" key="1">
    <citation type="submission" date="2019-10" db="EMBL/GenBank/DDBJ databases">
        <title>Assembly and Annotation for the nematode Trichostrongylus colubriformis.</title>
        <authorList>
            <person name="Martin J."/>
        </authorList>
    </citation>
    <scope>NUCLEOTIDE SEQUENCE [LARGE SCALE GENOMIC DNA]</scope>
    <source>
        <strain evidence="1">G859</strain>
        <tissue evidence="1">Whole worm</tissue>
    </source>
</reference>
<accession>A0AAN8IW13</accession>
<dbReference type="Proteomes" id="UP001331761">
    <property type="component" value="Unassembled WGS sequence"/>
</dbReference>
<dbReference type="EMBL" id="WIXE01003879">
    <property type="protein sequence ID" value="KAK5983552.1"/>
    <property type="molecule type" value="Genomic_DNA"/>
</dbReference>
<comment type="caution">
    <text evidence="1">The sequence shown here is derived from an EMBL/GenBank/DDBJ whole genome shotgun (WGS) entry which is preliminary data.</text>
</comment>
<protein>
    <submittedName>
        <fullName evidence="1">Uncharacterized protein</fullName>
    </submittedName>
</protein>
<keyword evidence="2" id="KW-1185">Reference proteome</keyword>
<proteinExistence type="predicted"/>
<name>A0AAN8IW13_TRICO</name>
<evidence type="ECO:0000313" key="1">
    <source>
        <dbReference type="EMBL" id="KAK5983552.1"/>
    </source>
</evidence>
<sequence>MRSVPAPVASAHRVYLHRRILPKLRETDHHVALRSAPELVEQIGREIKEFSRSIEEDWSKIANRSSKCWRCRHPDVNSKIHQLEESYVNSKKVPRPGFGLSSFQMKPCQA</sequence>